<dbReference type="InterPro" id="IPR003599">
    <property type="entry name" value="Ig_sub"/>
</dbReference>
<keyword evidence="1" id="KW-0472">Membrane</keyword>
<feature type="transmembrane region" description="Helical" evidence="1">
    <location>
        <begin position="138"/>
        <end position="161"/>
    </location>
</feature>
<reference evidence="3" key="2">
    <citation type="submission" date="2020-02" db="EMBL/GenBank/DDBJ databases">
        <title>Esox lucius (northern pike) genome, fEsoLuc1, primary haplotype.</title>
        <authorList>
            <person name="Myers G."/>
            <person name="Karagic N."/>
            <person name="Meyer A."/>
            <person name="Pippel M."/>
            <person name="Reichard M."/>
            <person name="Winkler S."/>
            <person name="Tracey A."/>
            <person name="Sims Y."/>
            <person name="Howe K."/>
            <person name="Rhie A."/>
            <person name="Formenti G."/>
            <person name="Durbin R."/>
            <person name="Fedrigo O."/>
            <person name="Jarvis E.D."/>
        </authorList>
    </citation>
    <scope>NUCLEOTIDE SEQUENCE [LARGE SCALE GENOMIC DNA]</scope>
</reference>
<reference evidence="3" key="3">
    <citation type="submission" date="2025-08" db="UniProtKB">
        <authorList>
            <consortium name="Ensembl"/>
        </authorList>
    </citation>
    <scope>IDENTIFICATION</scope>
</reference>
<evidence type="ECO:0000256" key="1">
    <source>
        <dbReference type="SAM" id="Phobius"/>
    </source>
</evidence>
<dbReference type="OMA" id="FLSVTWY"/>
<dbReference type="Pfam" id="PF13927">
    <property type="entry name" value="Ig_3"/>
    <property type="match status" value="1"/>
</dbReference>
<dbReference type="SUPFAM" id="SSF48726">
    <property type="entry name" value="Immunoglobulin"/>
    <property type="match status" value="1"/>
</dbReference>
<dbReference type="InterPro" id="IPR007110">
    <property type="entry name" value="Ig-like_dom"/>
</dbReference>
<dbReference type="SMART" id="SM00409">
    <property type="entry name" value="IG"/>
    <property type="match status" value="1"/>
</dbReference>
<reference evidence="4" key="1">
    <citation type="journal article" date="2014" name="PLoS ONE">
        <title>The genome and linkage map of the northern pike (Esox lucius): conserved synteny revealed between the salmonid sister group and the Neoteleostei.</title>
        <authorList>
            <person name="Rondeau E.B."/>
            <person name="Minkley D.R."/>
            <person name="Leong J.S."/>
            <person name="Messmer A.M."/>
            <person name="Jantzen J.R."/>
            <person name="von Schalburg K.R."/>
            <person name="Lemon C."/>
            <person name="Bird N.H."/>
            <person name="Koop B.F."/>
        </authorList>
    </citation>
    <scope>NUCLEOTIDE SEQUENCE</scope>
</reference>
<evidence type="ECO:0000313" key="4">
    <source>
        <dbReference type="Proteomes" id="UP000265140"/>
    </source>
</evidence>
<dbReference type="Ensembl" id="ENSELUT00000036868.3">
    <property type="protein sequence ID" value="ENSELUP00000025227.3"/>
    <property type="gene ID" value="ENSELUG00000023916.3"/>
</dbReference>
<dbReference type="PANTHER" id="PTHR15193:SF2">
    <property type="match status" value="1"/>
</dbReference>
<dbReference type="AlphaFoldDB" id="A0A3P8ZAF0"/>
<dbReference type="GeneTree" id="ENSGT00990000204979"/>
<proteinExistence type="predicted"/>
<dbReference type="InterPro" id="IPR013783">
    <property type="entry name" value="Ig-like_fold"/>
</dbReference>
<dbReference type="Proteomes" id="UP000265140">
    <property type="component" value="Chromosome 12"/>
</dbReference>
<evidence type="ECO:0000313" key="3">
    <source>
        <dbReference type="Ensembl" id="ENSELUP00000025227.3"/>
    </source>
</evidence>
<organism evidence="3 4">
    <name type="scientific">Esox lucius</name>
    <name type="common">Northern pike</name>
    <dbReference type="NCBI Taxonomy" id="8010"/>
    <lineage>
        <taxon>Eukaryota</taxon>
        <taxon>Metazoa</taxon>
        <taxon>Chordata</taxon>
        <taxon>Craniata</taxon>
        <taxon>Vertebrata</taxon>
        <taxon>Euteleostomi</taxon>
        <taxon>Actinopterygii</taxon>
        <taxon>Neopterygii</taxon>
        <taxon>Teleostei</taxon>
        <taxon>Protacanthopterygii</taxon>
        <taxon>Esociformes</taxon>
        <taxon>Esocidae</taxon>
        <taxon>Esox</taxon>
    </lineage>
</organism>
<reference evidence="3" key="4">
    <citation type="submission" date="2025-09" db="UniProtKB">
        <authorList>
            <consortium name="Ensembl"/>
        </authorList>
    </citation>
    <scope>IDENTIFICATION</scope>
</reference>
<keyword evidence="4" id="KW-1185">Reference proteome</keyword>
<keyword evidence="1" id="KW-0812">Transmembrane</keyword>
<name>A0A3P8ZAF0_ESOLU</name>
<dbReference type="InterPro" id="IPR003598">
    <property type="entry name" value="Ig_sub2"/>
</dbReference>
<sequence>YTMSFLAVYVMASLAHSESHLIKHAECNEDISMNCEAVKNNMHKSITWYKLNNRTGIIRKRDNNVPEKYDYPRPAWFGENDSLVLPRVRPEDSGTYECLIRAEIGKINRKSSVILHVSTGKPLSLPMYPIQVLEVSTVWTSCGFLIMVLVKITLCIISIGVNQCNIPKCFKCILFITSTWFHRVAEYDAVPLSCV</sequence>
<protein>
    <recommendedName>
        <fullName evidence="2">Ig-like domain-containing protein</fullName>
    </recommendedName>
</protein>
<dbReference type="PROSITE" id="PS50835">
    <property type="entry name" value="IG_LIKE"/>
    <property type="match status" value="1"/>
</dbReference>
<dbReference type="PANTHER" id="PTHR15193">
    <property type="entry name" value="CD83 ANTIGEN"/>
    <property type="match status" value="1"/>
</dbReference>
<accession>A0A3P8ZAF0</accession>
<dbReference type="Bgee" id="ENSELUG00000023916">
    <property type="expression patterns" value="Expressed in head kidney and 2 other cell types or tissues"/>
</dbReference>
<evidence type="ECO:0000259" key="2">
    <source>
        <dbReference type="PROSITE" id="PS50835"/>
    </source>
</evidence>
<feature type="domain" description="Ig-like" evidence="2">
    <location>
        <begin position="28"/>
        <end position="114"/>
    </location>
</feature>
<keyword evidence="1" id="KW-1133">Transmembrane helix</keyword>
<dbReference type="InterPro" id="IPR036179">
    <property type="entry name" value="Ig-like_dom_sf"/>
</dbReference>
<dbReference type="SMART" id="SM00408">
    <property type="entry name" value="IGc2"/>
    <property type="match status" value="1"/>
</dbReference>
<dbReference type="Gene3D" id="2.60.40.10">
    <property type="entry name" value="Immunoglobulins"/>
    <property type="match status" value="1"/>
</dbReference>
<dbReference type="InParanoid" id="A0A3P8ZAF0"/>